<evidence type="ECO:0000313" key="3">
    <source>
        <dbReference type="Proteomes" id="UP000515145"/>
    </source>
</evidence>
<dbReference type="Gene3D" id="2.60.40.10">
    <property type="entry name" value="Immunoglobulins"/>
    <property type="match status" value="1"/>
</dbReference>
<name>A0A6P7HKQ0_9TELE</name>
<evidence type="ECO:0000256" key="1">
    <source>
        <dbReference type="SAM" id="Phobius"/>
    </source>
</evidence>
<keyword evidence="3" id="KW-1185">Reference proteome</keyword>
<keyword evidence="1" id="KW-1133">Transmembrane helix</keyword>
<keyword evidence="1" id="KW-0472">Membrane</keyword>
<dbReference type="OrthoDB" id="8960680at2759"/>
<dbReference type="InterPro" id="IPR036179">
    <property type="entry name" value="Ig-like_dom_sf"/>
</dbReference>
<accession>A0A6P7HKQ0</accession>
<keyword evidence="2" id="KW-0732">Signal</keyword>
<feature type="transmembrane region" description="Helical" evidence="1">
    <location>
        <begin position="147"/>
        <end position="166"/>
    </location>
</feature>
<proteinExistence type="predicted"/>
<feature type="signal peptide" evidence="2">
    <location>
        <begin position="1"/>
        <end position="25"/>
    </location>
</feature>
<dbReference type="InParanoid" id="A0A6P7HKQ0"/>
<sequence length="219" mass="24267">MTNMAGWKLCLVLLLMPNLCTHSEASREVLFKSISKDPDITPLCDNKTNIPFVVCKIRTERSSREECRLQFKLNHGFNSSTGCDSRFTLMNNQTVFLHLINLTPEDSGNYTCVCSYQGGIHTLYLSITVEGGEEDAIDSAATSSFNAVSAVMTFIGTAAVVLHCIYRKMIQRKQPETKSSYSTTAVLYMGAESTDSMLMQRESRLYSAVQYSACTALSS</sequence>
<dbReference type="SUPFAM" id="SSF48726">
    <property type="entry name" value="Immunoglobulin"/>
    <property type="match status" value="1"/>
</dbReference>
<evidence type="ECO:0000313" key="4">
    <source>
        <dbReference type="RefSeq" id="XP_028256170.1"/>
    </source>
</evidence>
<dbReference type="Proteomes" id="UP000515145">
    <property type="component" value="Chromosome 2"/>
</dbReference>
<dbReference type="AlphaFoldDB" id="A0A6P7HKQ0"/>
<keyword evidence="1" id="KW-0812">Transmembrane</keyword>
<feature type="chain" id="PRO_5027857084" evidence="2">
    <location>
        <begin position="26"/>
        <end position="219"/>
    </location>
</feature>
<reference evidence="4" key="1">
    <citation type="submission" date="2025-08" db="UniProtKB">
        <authorList>
            <consortium name="RefSeq"/>
        </authorList>
    </citation>
    <scope>IDENTIFICATION</scope>
</reference>
<organism evidence="3 4">
    <name type="scientific">Parambassis ranga</name>
    <name type="common">Indian glassy fish</name>
    <dbReference type="NCBI Taxonomy" id="210632"/>
    <lineage>
        <taxon>Eukaryota</taxon>
        <taxon>Metazoa</taxon>
        <taxon>Chordata</taxon>
        <taxon>Craniata</taxon>
        <taxon>Vertebrata</taxon>
        <taxon>Euteleostomi</taxon>
        <taxon>Actinopterygii</taxon>
        <taxon>Neopterygii</taxon>
        <taxon>Teleostei</taxon>
        <taxon>Neoteleostei</taxon>
        <taxon>Acanthomorphata</taxon>
        <taxon>Ovalentaria</taxon>
        <taxon>Ambassidae</taxon>
        <taxon>Parambassis</taxon>
    </lineage>
</organism>
<gene>
    <name evidence="4" type="primary">LOC114432377</name>
</gene>
<dbReference type="RefSeq" id="XP_028256170.1">
    <property type="nucleotide sequence ID" value="XM_028400369.1"/>
</dbReference>
<dbReference type="GeneID" id="114432377"/>
<protein>
    <submittedName>
        <fullName evidence="4">Uncharacterized protein LOC114432377</fullName>
    </submittedName>
</protein>
<dbReference type="InterPro" id="IPR013783">
    <property type="entry name" value="Ig-like_fold"/>
</dbReference>
<evidence type="ECO:0000256" key="2">
    <source>
        <dbReference type="SAM" id="SignalP"/>
    </source>
</evidence>